<sequence length="865" mass="95247">MPKKACNLFRDVDKLFNDKFVHEGRFNDDYSLYNEFCPQGKDGVKKCNTDYERISAIGGYLFMQLTRTNKMNLNNDNDHYSQYFIMWISHKLYKIAANNIASLDQSYEENLGKSIGNFNFWNLLQNQRKELKDANITIMNMFYLLLKQICETIEKYQTPSILGHEYTKEAIQCNIIYDEISKSINHCGSYLKILDHFKTMFDGFIHTANKENIHGNDVLSQLIKFSSIDKNTFKHDFSSSSCNQVHQNLIKNPPNHIKKEIKRLKSVIKKNLQKPSNSESSSSIASPTQEDTPLKNPSSELDFLAIPSEDEDDNEDDGEDGNAEDDDALETLDDTKGNLPIDTDHQNQNLDPKQGNSTDAPENGTQMKTPQMNDPSASPKSPSQGQAPGDTRKTETRDKDSIPPIQIEGPPIPLPVPMKQTQDDNSQQSHQITDSNIPGGASPPSDSGPKDTDKIKEPQENKQGAVGGEQKDSGGGIGNGTNPHSDPSNPNSHPLTSDTNQGNPNDGSADGKGDTDNGLLNTGDGQDDRGPGDGSDGDQGSQGGLGGSGGSGDGPGNAPVEKGPHSMSGDPIDTGPSFFNIAFKGMDKLSNTLKFFEKHKKKITEATETINNLYNTSMSNIKNAYDNSRNFLNSIIDNISNQPEKVDMPSTLGGSQSGSNGTGGGLHTTNDPSPPQKDSPQTPSGTSHTSLPSPDPKDQPNVPQLSQDLPGSQSYDQSNQGGSKIPVVKPENSVTKVKGNETTRIGDIYVLKEYKQIGISIIVILIPITLAIMYKYLSSGWRKELKRKKNMKKVINSIGGKRSVKIIISSSSQKKQTKKFINSVYRRKPPLLNIYKLMQANPVPFINLFFLLIFFVYKRKDNSIE</sequence>
<feature type="region of interest" description="Disordered" evidence="1">
    <location>
        <begin position="642"/>
        <end position="732"/>
    </location>
</feature>
<organism evidence="3 4">
    <name type="scientific">Plasmodium vinckei lentum</name>
    <dbReference type="NCBI Taxonomy" id="138297"/>
    <lineage>
        <taxon>Eukaryota</taxon>
        <taxon>Sar</taxon>
        <taxon>Alveolata</taxon>
        <taxon>Apicomplexa</taxon>
        <taxon>Aconoidasida</taxon>
        <taxon>Haemosporida</taxon>
        <taxon>Plasmodiidae</taxon>
        <taxon>Plasmodium</taxon>
        <taxon>Plasmodium (Vinckeia)</taxon>
    </lineage>
</organism>
<feature type="region of interest" description="Disordered" evidence="1">
    <location>
        <begin position="271"/>
        <end position="573"/>
    </location>
</feature>
<feature type="compositionally biased region" description="Polar residues" evidence="1">
    <location>
        <begin position="495"/>
        <end position="506"/>
    </location>
</feature>
<accession>A0A6V7RSW5</accession>
<feature type="transmembrane region" description="Helical" evidence="2">
    <location>
        <begin position="757"/>
        <end position="777"/>
    </location>
</feature>
<dbReference type="EMBL" id="LR865363">
    <property type="protein sequence ID" value="CAD2084046.1"/>
    <property type="molecule type" value="Genomic_DNA"/>
</dbReference>
<feature type="compositionally biased region" description="Acidic residues" evidence="1">
    <location>
        <begin position="308"/>
        <end position="332"/>
    </location>
</feature>
<feature type="transmembrane region" description="Helical" evidence="2">
    <location>
        <begin position="837"/>
        <end position="857"/>
    </location>
</feature>
<feature type="compositionally biased region" description="Gly residues" evidence="1">
    <location>
        <begin position="540"/>
        <end position="555"/>
    </location>
</feature>
<feature type="compositionally biased region" description="Basic and acidic residues" evidence="1">
    <location>
        <begin position="448"/>
        <end position="460"/>
    </location>
</feature>
<dbReference type="Proteomes" id="UP000515308">
    <property type="component" value="Chromosome PVLDE_01"/>
</dbReference>
<evidence type="ECO:0000256" key="2">
    <source>
        <dbReference type="SAM" id="Phobius"/>
    </source>
</evidence>
<evidence type="ECO:0000313" key="4">
    <source>
        <dbReference type="Proteomes" id="UP000515308"/>
    </source>
</evidence>
<feature type="compositionally biased region" description="Polar residues" evidence="1">
    <location>
        <begin position="287"/>
        <end position="299"/>
    </location>
</feature>
<keyword evidence="2" id="KW-0812">Transmembrane</keyword>
<reference evidence="3 4" key="1">
    <citation type="submission" date="2020-08" db="EMBL/GenBank/DDBJ databases">
        <authorList>
            <person name="Ramaprasad A."/>
        </authorList>
    </citation>
    <scope>NUCLEOTIDE SEQUENCE [LARGE SCALE GENOMIC DNA]</scope>
</reference>
<feature type="compositionally biased region" description="Polar residues" evidence="1">
    <location>
        <begin position="678"/>
        <end position="692"/>
    </location>
</feature>
<keyword evidence="2" id="KW-1133">Transmembrane helix</keyword>
<dbReference type="Pfam" id="PF06022">
    <property type="entry name" value="Cir_Bir_Yir"/>
    <property type="match status" value="1"/>
</dbReference>
<evidence type="ECO:0000313" key="3">
    <source>
        <dbReference type="EMBL" id="CAD2084046.1"/>
    </source>
</evidence>
<name>A0A6V7RSW5_PLAVN</name>
<feature type="compositionally biased region" description="Low complexity" evidence="1">
    <location>
        <begin position="650"/>
        <end position="659"/>
    </location>
</feature>
<dbReference type="InterPro" id="IPR006477">
    <property type="entry name" value="Yir_bir_cir"/>
</dbReference>
<feature type="compositionally biased region" description="Low complexity" evidence="1">
    <location>
        <begin position="276"/>
        <end position="286"/>
    </location>
</feature>
<proteinExistence type="predicted"/>
<feature type="compositionally biased region" description="Polar residues" evidence="1">
    <location>
        <begin position="346"/>
        <end position="386"/>
    </location>
</feature>
<keyword evidence="2" id="KW-0472">Membrane</keyword>
<dbReference type="AlphaFoldDB" id="A0A6V7RSW5"/>
<dbReference type="VEuPathDB" id="PlasmoDB:PVLDE_0101650"/>
<evidence type="ECO:0000256" key="1">
    <source>
        <dbReference type="SAM" id="MobiDB-lite"/>
    </source>
</evidence>
<feature type="compositionally biased region" description="Basic and acidic residues" evidence="1">
    <location>
        <begin position="390"/>
        <end position="401"/>
    </location>
</feature>
<feature type="compositionally biased region" description="Polar residues" evidence="1">
    <location>
        <begin position="419"/>
        <end position="436"/>
    </location>
</feature>
<feature type="compositionally biased region" description="Polar residues" evidence="1">
    <location>
        <begin position="701"/>
        <end position="722"/>
    </location>
</feature>
<feature type="compositionally biased region" description="Low complexity" evidence="1">
    <location>
        <begin position="438"/>
        <end position="447"/>
    </location>
</feature>
<protein>
    <submittedName>
        <fullName evidence="3">PIR protein CIR protein</fullName>
    </submittedName>
</protein>
<gene>
    <name evidence="3" type="ORF">PVLDE_0101650</name>
</gene>
<feature type="compositionally biased region" description="Low complexity" evidence="1">
    <location>
        <begin position="482"/>
        <end position="494"/>
    </location>
</feature>